<protein>
    <submittedName>
        <fullName evidence="1">Uncharacterized protein</fullName>
    </submittedName>
</protein>
<accession>A0A8H7KJ12</accession>
<reference evidence="1 2" key="1">
    <citation type="journal article" name="Sci. Rep.">
        <title>Telomere-to-telomere assembled and centromere annotated genomes of the two main subspecies of the button mushroom Agaricus bisporus reveal especially polymorphic chromosome ends.</title>
        <authorList>
            <person name="Sonnenberg A.S.M."/>
            <person name="Sedaghat-Telgerd N."/>
            <person name="Lavrijssen B."/>
            <person name="Ohm R.A."/>
            <person name="Hendrickx P.M."/>
            <person name="Scholtmeijer K."/>
            <person name="Baars J.J.P."/>
            <person name="van Peer A."/>
        </authorList>
    </citation>
    <scope>NUCLEOTIDE SEQUENCE [LARGE SCALE GENOMIC DNA]</scope>
    <source>
        <strain evidence="1 2">H119_p4</strain>
    </source>
</reference>
<dbReference type="AlphaFoldDB" id="A0A8H7KJ12"/>
<gene>
    <name evidence="1" type="ORF">Agabi119p4_3288</name>
</gene>
<proteinExistence type="predicted"/>
<sequence length="70" mass="8173">MLMPSSHIDRFGLCQRRYRYTHHDSRRAGRHSGLHKAPKPADLCLPRIHGLVATVNHFWGYQLFYSDSIP</sequence>
<name>A0A8H7KJ12_AGABI</name>
<evidence type="ECO:0000313" key="2">
    <source>
        <dbReference type="Proteomes" id="UP000629468"/>
    </source>
</evidence>
<dbReference type="EMBL" id="JABXXO010000004">
    <property type="protein sequence ID" value="KAF7778943.1"/>
    <property type="molecule type" value="Genomic_DNA"/>
</dbReference>
<comment type="caution">
    <text evidence="1">The sequence shown here is derived from an EMBL/GenBank/DDBJ whole genome shotgun (WGS) entry which is preliminary data.</text>
</comment>
<dbReference type="Proteomes" id="UP000629468">
    <property type="component" value="Unassembled WGS sequence"/>
</dbReference>
<evidence type="ECO:0000313" key="1">
    <source>
        <dbReference type="EMBL" id="KAF7778943.1"/>
    </source>
</evidence>
<organism evidence="1 2">
    <name type="scientific">Agaricus bisporus var. burnettii</name>
    <dbReference type="NCBI Taxonomy" id="192524"/>
    <lineage>
        <taxon>Eukaryota</taxon>
        <taxon>Fungi</taxon>
        <taxon>Dikarya</taxon>
        <taxon>Basidiomycota</taxon>
        <taxon>Agaricomycotina</taxon>
        <taxon>Agaricomycetes</taxon>
        <taxon>Agaricomycetidae</taxon>
        <taxon>Agaricales</taxon>
        <taxon>Agaricineae</taxon>
        <taxon>Agaricaceae</taxon>
        <taxon>Agaricus</taxon>
    </lineage>
</organism>